<dbReference type="Proteomes" id="UP000823775">
    <property type="component" value="Unassembled WGS sequence"/>
</dbReference>
<feature type="compositionally biased region" description="Low complexity" evidence="1">
    <location>
        <begin position="40"/>
        <end position="62"/>
    </location>
</feature>
<reference evidence="3 4" key="1">
    <citation type="journal article" date="2021" name="BMC Genomics">
        <title>Datura genome reveals duplications of psychoactive alkaloid biosynthetic genes and high mutation rate following tissue culture.</title>
        <authorList>
            <person name="Rajewski A."/>
            <person name="Carter-House D."/>
            <person name="Stajich J."/>
            <person name="Litt A."/>
        </authorList>
    </citation>
    <scope>NUCLEOTIDE SEQUENCE [LARGE SCALE GENOMIC DNA]</scope>
    <source>
        <strain evidence="3">AR-01</strain>
    </source>
</reference>
<feature type="region of interest" description="Disordered" evidence="1">
    <location>
        <begin position="1"/>
        <end position="78"/>
    </location>
</feature>
<sequence>MPPKFQPTRGGARRRVERADNTHHLRDENTNSEGKIQEVGTSKPTTDGSSSSSDNEATSSPTEDTEPIRGDIIKGKTPGFRDNLHWQVKGDEKHFQEGLTRGHLKRTIMEEVRIISSEFLEYGDIEAKYKFYGLGWMSEAPGGDNNLAVDRAVLVAILVSRFPLNIGAIITEKMNCRAVKLSTSLPFPCLITRLCREAHVPILAGIDVETYATKKR</sequence>
<accession>A0ABS8WKW3</accession>
<dbReference type="Pfam" id="PF20167">
    <property type="entry name" value="Transposase_32"/>
    <property type="match status" value="1"/>
</dbReference>
<dbReference type="EMBL" id="JACEIK010007121">
    <property type="protein sequence ID" value="MCE3049759.1"/>
    <property type="molecule type" value="Genomic_DNA"/>
</dbReference>
<organism evidence="3 4">
    <name type="scientific">Datura stramonium</name>
    <name type="common">Jimsonweed</name>
    <name type="synonym">Common thornapple</name>
    <dbReference type="NCBI Taxonomy" id="4076"/>
    <lineage>
        <taxon>Eukaryota</taxon>
        <taxon>Viridiplantae</taxon>
        <taxon>Streptophyta</taxon>
        <taxon>Embryophyta</taxon>
        <taxon>Tracheophyta</taxon>
        <taxon>Spermatophyta</taxon>
        <taxon>Magnoliopsida</taxon>
        <taxon>eudicotyledons</taxon>
        <taxon>Gunneridae</taxon>
        <taxon>Pentapetalae</taxon>
        <taxon>asterids</taxon>
        <taxon>lamiids</taxon>
        <taxon>Solanales</taxon>
        <taxon>Solanaceae</taxon>
        <taxon>Solanoideae</taxon>
        <taxon>Datureae</taxon>
        <taxon>Datura</taxon>
    </lineage>
</organism>
<feature type="domain" description="Putative plant transposon protein" evidence="2">
    <location>
        <begin position="143"/>
        <end position="201"/>
    </location>
</feature>
<evidence type="ECO:0000256" key="1">
    <source>
        <dbReference type="SAM" id="MobiDB-lite"/>
    </source>
</evidence>
<comment type="caution">
    <text evidence="3">The sequence shown here is derived from an EMBL/GenBank/DDBJ whole genome shotgun (WGS) entry which is preliminary data.</text>
</comment>
<keyword evidence="4" id="KW-1185">Reference proteome</keyword>
<evidence type="ECO:0000313" key="3">
    <source>
        <dbReference type="EMBL" id="MCE3049759.1"/>
    </source>
</evidence>
<protein>
    <recommendedName>
        <fullName evidence="2">Putative plant transposon protein domain-containing protein</fullName>
    </recommendedName>
</protein>
<gene>
    <name evidence="3" type="ORF">HAX54_045735</name>
</gene>
<dbReference type="InterPro" id="IPR046796">
    <property type="entry name" value="Transposase_32_dom"/>
</dbReference>
<proteinExistence type="predicted"/>
<evidence type="ECO:0000313" key="4">
    <source>
        <dbReference type="Proteomes" id="UP000823775"/>
    </source>
</evidence>
<evidence type="ECO:0000259" key="2">
    <source>
        <dbReference type="Pfam" id="PF20167"/>
    </source>
</evidence>
<feature type="compositionally biased region" description="Basic and acidic residues" evidence="1">
    <location>
        <begin position="17"/>
        <end position="29"/>
    </location>
</feature>
<name>A0ABS8WKW3_DATST</name>